<comment type="caution">
    <text evidence="2">The sequence shown here is derived from an EMBL/GenBank/DDBJ whole genome shotgun (WGS) entry which is preliminary data.</text>
</comment>
<reference evidence="2 3" key="1">
    <citation type="journal article" date="2018" name="Front. Plant Sci.">
        <title>Red Clover (Trifolium pratense) and Zigzag Clover (T. medium) - A Picture of Genomic Similarities and Differences.</title>
        <authorList>
            <person name="Dluhosova J."/>
            <person name="Istvanek J."/>
            <person name="Nedelnik J."/>
            <person name="Repkova J."/>
        </authorList>
    </citation>
    <scope>NUCLEOTIDE SEQUENCE [LARGE SCALE GENOMIC DNA]</scope>
    <source>
        <strain evidence="3">cv. 10/8</strain>
        <tissue evidence="2">Leaf</tissue>
    </source>
</reference>
<dbReference type="PANTHER" id="PTHR12460:SF27">
    <property type="entry name" value="ENTH_VHS FAMILY PROTEIN"/>
    <property type="match status" value="1"/>
</dbReference>
<sequence>QHVRKIEKDVDIACTIAKDPKRITLKKDLEQQQNLLKDCIEKLKLFEASRVALISQLKEALHEQESDLENVRTQMQVRCTIHELFFSAEGCHTLTNFLSLRECYMH</sequence>
<keyword evidence="3" id="KW-1185">Reference proteome</keyword>
<dbReference type="Proteomes" id="UP000265520">
    <property type="component" value="Unassembled WGS sequence"/>
</dbReference>
<keyword evidence="1" id="KW-0175">Coiled coil</keyword>
<feature type="non-terminal residue" evidence="2">
    <location>
        <position position="1"/>
    </location>
</feature>
<dbReference type="EMBL" id="LXQA010130804">
    <property type="protein sequence ID" value="MCI22497.1"/>
    <property type="molecule type" value="Genomic_DNA"/>
</dbReference>
<accession>A0A392QF74</accession>
<dbReference type="PANTHER" id="PTHR12460">
    <property type="entry name" value="CYCLIN-DEPENDENT KINASE INHIBITOR-RELATED PROTEIN"/>
    <property type="match status" value="1"/>
</dbReference>
<dbReference type="GO" id="GO:0031124">
    <property type="term" value="P:mRNA 3'-end processing"/>
    <property type="evidence" value="ECO:0007669"/>
    <property type="project" value="TreeGrafter"/>
</dbReference>
<evidence type="ECO:0000256" key="1">
    <source>
        <dbReference type="SAM" id="Coils"/>
    </source>
</evidence>
<dbReference type="GO" id="GO:0000993">
    <property type="term" value="F:RNA polymerase II complex binding"/>
    <property type="evidence" value="ECO:0007669"/>
    <property type="project" value="TreeGrafter"/>
</dbReference>
<dbReference type="AlphaFoldDB" id="A0A392QF74"/>
<feature type="coiled-coil region" evidence="1">
    <location>
        <begin position="29"/>
        <end position="74"/>
    </location>
</feature>
<proteinExistence type="predicted"/>
<protein>
    <submittedName>
        <fullName evidence="2">Regulation of nuclear pre-mRNA domain-containing protein</fullName>
    </submittedName>
</protein>
<evidence type="ECO:0000313" key="2">
    <source>
        <dbReference type="EMBL" id="MCI22497.1"/>
    </source>
</evidence>
<organism evidence="2 3">
    <name type="scientific">Trifolium medium</name>
    <dbReference type="NCBI Taxonomy" id="97028"/>
    <lineage>
        <taxon>Eukaryota</taxon>
        <taxon>Viridiplantae</taxon>
        <taxon>Streptophyta</taxon>
        <taxon>Embryophyta</taxon>
        <taxon>Tracheophyta</taxon>
        <taxon>Spermatophyta</taxon>
        <taxon>Magnoliopsida</taxon>
        <taxon>eudicotyledons</taxon>
        <taxon>Gunneridae</taxon>
        <taxon>Pentapetalae</taxon>
        <taxon>rosids</taxon>
        <taxon>fabids</taxon>
        <taxon>Fabales</taxon>
        <taxon>Fabaceae</taxon>
        <taxon>Papilionoideae</taxon>
        <taxon>50 kb inversion clade</taxon>
        <taxon>NPAAA clade</taxon>
        <taxon>Hologalegina</taxon>
        <taxon>IRL clade</taxon>
        <taxon>Trifolieae</taxon>
        <taxon>Trifolium</taxon>
    </lineage>
</organism>
<evidence type="ECO:0000313" key="3">
    <source>
        <dbReference type="Proteomes" id="UP000265520"/>
    </source>
</evidence>
<name>A0A392QF74_9FABA</name>